<sequence>MSGATLVESPTSPTFPKRPVLHGQIRLTGVDTPPASPRDPHLVPKFDRTSSSDPILFLPPLLSCLPPHLSVHNVGPQSSSAPKTHLPDIDPASLSLHKALHNFHPITPNYASAPYAAAFNWGELRLPAEEEREWYCVVFRSKRKDGSDSGPLYDADQKAHEEAIQNGGLIMYWYGIPDAKTGMNLATCIWQSRKHAIAANSRPHHLRAMKLAAASYEVYDLERYTLRKVAGQTGVTVEPFSGQDVGW</sequence>
<dbReference type="RefSeq" id="XP_007864556.1">
    <property type="nucleotide sequence ID" value="XM_007866365.1"/>
</dbReference>
<protein>
    <submittedName>
        <fullName evidence="2">Uncharacterized protein</fullName>
    </submittedName>
</protein>
<reference evidence="2 3" key="1">
    <citation type="journal article" date="2012" name="Science">
        <title>The Paleozoic origin of enzymatic lignin decomposition reconstructed from 31 fungal genomes.</title>
        <authorList>
            <person name="Floudas D."/>
            <person name="Binder M."/>
            <person name="Riley R."/>
            <person name="Barry K."/>
            <person name="Blanchette R.A."/>
            <person name="Henrissat B."/>
            <person name="Martinez A.T."/>
            <person name="Otillar R."/>
            <person name="Spatafora J.W."/>
            <person name="Yadav J.S."/>
            <person name="Aerts A."/>
            <person name="Benoit I."/>
            <person name="Boyd A."/>
            <person name="Carlson A."/>
            <person name="Copeland A."/>
            <person name="Coutinho P.M."/>
            <person name="de Vries R.P."/>
            <person name="Ferreira P."/>
            <person name="Findley K."/>
            <person name="Foster B."/>
            <person name="Gaskell J."/>
            <person name="Glotzer D."/>
            <person name="Gorecki P."/>
            <person name="Heitman J."/>
            <person name="Hesse C."/>
            <person name="Hori C."/>
            <person name="Igarashi K."/>
            <person name="Jurgens J.A."/>
            <person name="Kallen N."/>
            <person name="Kersten P."/>
            <person name="Kohler A."/>
            <person name="Kuees U."/>
            <person name="Kumar T.K.A."/>
            <person name="Kuo A."/>
            <person name="LaButti K."/>
            <person name="Larrondo L.F."/>
            <person name="Lindquist E."/>
            <person name="Ling A."/>
            <person name="Lombard V."/>
            <person name="Lucas S."/>
            <person name="Lundell T."/>
            <person name="Martin R."/>
            <person name="McLaughlin D.J."/>
            <person name="Morgenstern I."/>
            <person name="Morin E."/>
            <person name="Murat C."/>
            <person name="Nagy L.G."/>
            <person name="Nolan M."/>
            <person name="Ohm R.A."/>
            <person name="Patyshakuliyeva A."/>
            <person name="Rokas A."/>
            <person name="Ruiz-Duenas F.J."/>
            <person name="Sabat G."/>
            <person name="Salamov A."/>
            <person name="Samejima M."/>
            <person name="Schmutz J."/>
            <person name="Slot J.C."/>
            <person name="St John F."/>
            <person name="Stenlid J."/>
            <person name="Sun H."/>
            <person name="Sun S."/>
            <person name="Syed K."/>
            <person name="Tsang A."/>
            <person name="Wiebenga A."/>
            <person name="Young D."/>
            <person name="Pisabarro A."/>
            <person name="Eastwood D.C."/>
            <person name="Martin F."/>
            <person name="Cullen D."/>
            <person name="Grigoriev I.V."/>
            <person name="Hibbett D.S."/>
        </authorList>
    </citation>
    <scope>NUCLEOTIDE SEQUENCE [LARGE SCALE GENOMIC DNA]</scope>
    <source>
        <strain evidence="2 3">ATCC 11539</strain>
    </source>
</reference>
<evidence type="ECO:0000256" key="1">
    <source>
        <dbReference type="SAM" id="MobiDB-lite"/>
    </source>
</evidence>
<dbReference type="eggNOG" id="ENOG502S1BV">
    <property type="taxonomic scope" value="Eukaryota"/>
</dbReference>
<feature type="region of interest" description="Disordered" evidence="1">
    <location>
        <begin position="1"/>
        <end position="22"/>
    </location>
</feature>
<gene>
    <name evidence="2" type="ORF">GLOTRDRAFT_92484</name>
</gene>
<dbReference type="HOGENOM" id="CLU_068116_1_1_1"/>
<evidence type="ECO:0000313" key="2">
    <source>
        <dbReference type="EMBL" id="EPQ57460.1"/>
    </source>
</evidence>
<proteinExistence type="predicted"/>
<dbReference type="OrthoDB" id="2140489at2759"/>
<evidence type="ECO:0000313" key="3">
    <source>
        <dbReference type="Proteomes" id="UP000030669"/>
    </source>
</evidence>
<dbReference type="OMA" id="MATCIWQ"/>
<dbReference type="AlphaFoldDB" id="S7RS59"/>
<dbReference type="EMBL" id="KB469299">
    <property type="protein sequence ID" value="EPQ57460.1"/>
    <property type="molecule type" value="Genomic_DNA"/>
</dbReference>
<dbReference type="Proteomes" id="UP000030669">
    <property type="component" value="Unassembled WGS sequence"/>
</dbReference>
<dbReference type="KEGG" id="gtr:GLOTRDRAFT_92484"/>
<keyword evidence="3" id="KW-1185">Reference proteome</keyword>
<dbReference type="GeneID" id="19309390"/>
<dbReference type="PANTHER" id="PTHR36986:SF1">
    <property type="entry name" value="UPF0643 PROTEIN PB2B2.08"/>
    <property type="match status" value="1"/>
</dbReference>
<dbReference type="PANTHER" id="PTHR36986">
    <property type="entry name" value="UPF0643 PROTEIN PB2B2.08"/>
    <property type="match status" value="1"/>
</dbReference>
<organism evidence="2 3">
    <name type="scientific">Gloeophyllum trabeum (strain ATCC 11539 / FP-39264 / Madison 617)</name>
    <name type="common">Brown rot fungus</name>
    <dbReference type="NCBI Taxonomy" id="670483"/>
    <lineage>
        <taxon>Eukaryota</taxon>
        <taxon>Fungi</taxon>
        <taxon>Dikarya</taxon>
        <taxon>Basidiomycota</taxon>
        <taxon>Agaricomycotina</taxon>
        <taxon>Agaricomycetes</taxon>
        <taxon>Gloeophyllales</taxon>
        <taxon>Gloeophyllaceae</taxon>
        <taxon>Gloeophyllum</taxon>
    </lineage>
</organism>
<accession>S7RS59</accession>
<name>S7RS59_GLOTA</name>